<evidence type="ECO:0000259" key="7">
    <source>
        <dbReference type="PROSITE" id="PS50076"/>
    </source>
</evidence>
<proteinExistence type="predicted"/>
<keyword evidence="5" id="KW-0539">Nucleus</keyword>
<comment type="subcellular location">
    <subcellularLocation>
        <location evidence="2">Cytoplasm</location>
    </subcellularLocation>
    <subcellularLocation>
        <location evidence="1">Nucleus</location>
    </subcellularLocation>
</comment>
<dbReference type="Gene3D" id="1.10.287.110">
    <property type="entry name" value="DnaJ domain"/>
    <property type="match status" value="1"/>
</dbReference>
<evidence type="ECO:0000256" key="1">
    <source>
        <dbReference type="ARBA" id="ARBA00004123"/>
    </source>
</evidence>
<keyword evidence="4" id="KW-0143">Chaperone</keyword>
<evidence type="ECO:0000313" key="9">
    <source>
        <dbReference type="Proteomes" id="UP000465266"/>
    </source>
</evidence>
<feature type="compositionally biased region" description="Basic and acidic residues" evidence="6">
    <location>
        <begin position="622"/>
        <end position="647"/>
    </location>
</feature>
<dbReference type="Proteomes" id="UP000465266">
    <property type="component" value="Unassembled WGS sequence"/>
</dbReference>
<feature type="region of interest" description="Disordered" evidence="6">
    <location>
        <begin position="20"/>
        <end position="48"/>
    </location>
</feature>
<dbReference type="Pfam" id="PF00226">
    <property type="entry name" value="DnaJ"/>
    <property type="match status" value="1"/>
</dbReference>
<feature type="domain" description="J" evidence="7">
    <location>
        <begin position="64"/>
        <end position="122"/>
    </location>
</feature>
<dbReference type="PROSITE" id="PS50076">
    <property type="entry name" value="DNAJ_2"/>
    <property type="match status" value="1"/>
</dbReference>
<evidence type="ECO:0000256" key="2">
    <source>
        <dbReference type="ARBA" id="ARBA00004496"/>
    </source>
</evidence>
<dbReference type="PANTHER" id="PTHR44313">
    <property type="entry name" value="DNAJ HOMOLOG SUBFAMILY C MEMBER 17"/>
    <property type="match status" value="1"/>
</dbReference>
<sequence length="702" mass="79989">MSYKTPAVEDEVVVQSKPAFLDGASVSYPPGRKGNQGEEENENKTTAKRRQRAIEDILNGQADEYLRILGVTEDSTEKQKIKAYRKKALLVHPDRNKERPKQSKEAFNWLRNALEKLKDPETEMPDPKIVPVGESWHANAFSDSDTDAESEGGEGNSSASEVDDAQRRNKGKQAATRIEREAPEPVKRIYEDVTADVLRLLQCPEDEDALQNVYQAQRRIQQYYDELDPPVNNEEKVNLEPSLLQAIARTSREMLKKLEDDPGDVNAQQTYRNQELLLDTNGGFFGWPTSWRLANVDIAKPSTASMKEAGLYVHHLMVDPDNAEAISKLQHINRAAAEYQNQNASEMALDGKDPVPIDILRDYYRKINRFVSYLREDPNDVAAYRKAETINDELVDYLTKHDYPRSWAISIRDILLDTSPATREREPKTRDGEQICGYRSWTNGYNKGGEAKHAYLFAVLPDQNVPIGVLRSGSLLGQDARREYLAFRGKNEVRKYTTADEDRWQGLERVFVHSGARHETWVQPLLADRSATGQLEHIERPLMTRTEYRKLRCGVDGDYDIVDLYEKHGRDPPNHVMARLPRDRPSKNKRSVPLLESSTNRKSQDHDSDWLDGLLAQLRRQSLEGKQEKERQKAKRQETKKPSERELAILNEALSEQAVPSKTTSKPIVVPKASSATATSQDEEIRNLQLQIDKLTSLLLAR</sequence>
<feature type="region of interest" description="Disordered" evidence="6">
    <location>
        <begin position="567"/>
        <end position="608"/>
    </location>
</feature>
<reference evidence="8 9" key="1">
    <citation type="submission" date="2020-01" db="EMBL/GenBank/DDBJ databases">
        <title>Draft genome sequence of Aspergillus udagawae IFM 53868.</title>
        <authorList>
            <person name="Takahashi H."/>
            <person name="Yaguchi T."/>
        </authorList>
    </citation>
    <scope>NUCLEOTIDE SEQUENCE [LARGE SCALE GENOMIC DNA]</scope>
    <source>
        <strain evidence="8 9">IFM 53868</strain>
    </source>
</reference>
<dbReference type="PANTHER" id="PTHR44313:SF1">
    <property type="entry name" value="DNAJ HOMOLOG SUBFAMILY C MEMBER 17"/>
    <property type="match status" value="1"/>
</dbReference>
<dbReference type="CDD" id="cd06257">
    <property type="entry name" value="DnaJ"/>
    <property type="match status" value="1"/>
</dbReference>
<gene>
    <name evidence="8" type="ORF">IFM53868_07144</name>
</gene>
<protein>
    <submittedName>
        <fullName evidence="8">Chaperone protein DnaJ</fullName>
    </submittedName>
</protein>
<dbReference type="SMART" id="SM00271">
    <property type="entry name" value="DnaJ"/>
    <property type="match status" value="1"/>
</dbReference>
<dbReference type="InterPro" id="IPR036869">
    <property type="entry name" value="J_dom_sf"/>
</dbReference>
<dbReference type="InterPro" id="IPR052094">
    <property type="entry name" value="Pre-mRNA-splicing_ERAD"/>
</dbReference>
<organism evidence="8 9">
    <name type="scientific">Aspergillus udagawae</name>
    <dbReference type="NCBI Taxonomy" id="91492"/>
    <lineage>
        <taxon>Eukaryota</taxon>
        <taxon>Fungi</taxon>
        <taxon>Dikarya</taxon>
        <taxon>Ascomycota</taxon>
        <taxon>Pezizomycotina</taxon>
        <taxon>Eurotiomycetes</taxon>
        <taxon>Eurotiomycetidae</taxon>
        <taxon>Eurotiales</taxon>
        <taxon>Aspergillaceae</taxon>
        <taxon>Aspergillus</taxon>
        <taxon>Aspergillus subgen. Fumigati</taxon>
    </lineage>
</organism>
<evidence type="ECO:0000256" key="3">
    <source>
        <dbReference type="ARBA" id="ARBA00022490"/>
    </source>
</evidence>
<dbReference type="PRINTS" id="PR00625">
    <property type="entry name" value="JDOMAIN"/>
</dbReference>
<dbReference type="SUPFAM" id="SSF46565">
    <property type="entry name" value="Chaperone J-domain"/>
    <property type="match status" value="1"/>
</dbReference>
<evidence type="ECO:0000256" key="5">
    <source>
        <dbReference type="ARBA" id="ARBA00023242"/>
    </source>
</evidence>
<evidence type="ECO:0000256" key="6">
    <source>
        <dbReference type="SAM" id="MobiDB-lite"/>
    </source>
</evidence>
<evidence type="ECO:0000256" key="4">
    <source>
        <dbReference type="ARBA" id="ARBA00023186"/>
    </source>
</evidence>
<evidence type="ECO:0000313" key="8">
    <source>
        <dbReference type="EMBL" id="GFF93318.1"/>
    </source>
</evidence>
<dbReference type="EMBL" id="BLKG01000090">
    <property type="protein sequence ID" value="GFF93318.1"/>
    <property type="molecule type" value="Genomic_DNA"/>
</dbReference>
<keyword evidence="9" id="KW-1185">Reference proteome</keyword>
<comment type="caution">
    <text evidence="8">The sequence shown here is derived from an EMBL/GenBank/DDBJ whole genome shotgun (WGS) entry which is preliminary data.</text>
</comment>
<feature type="region of interest" description="Disordered" evidence="6">
    <location>
        <begin position="139"/>
        <end position="180"/>
    </location>
</feature>
<keyword evidence="3" id="KW-0963">Cytoplasm</keyword>
<name>A0ABQ1B4Q8_9EURO</name>
<feature type="region of interest" description="Disordered" evidence="6">
    <location>
        <begin position="622"/>
        <end position="683"/>
    </location>
</feature>
<accession>A0ABQ1B4Q8</accession>
<dbReference type="InterPro" id="IPR001623">
    <property type="entry name" value="DnaJ_domain"/>
</dbReference>